<organism evidence="1 2">
    <name type="scientific">Faecalibaculum rodentium</name>
    <dbReference type="NCBI Taxonomy" id="1702221"/>
    <lineage>
        <taxon>Bacteria</taxon>
        <taxon>Bacillati</taxon>
        <taxon>Bacillota</taxon>
        <taxon>Erysipelotrichia</taxon>
        <taxon>Erysipelotrichales</taxon>
        <taxon>Erysipelotrichaceae</taxon>
        <taxon>Faecalibaculum</taxon>
    </lineage>
</organism>
<evidence type="ECO:0000313" key="2">
    <source>
        <dbReference type="Proteomes" id="UP000186758"/>
    </source>
</evidence>
<gene>
    <name evidence="1" type="ORF">BO223_09855</name>
</gene>
<evidence type="ECO:0000313" key="1">
    <source>
        <dbReference type="EMBL" id="OLU43932.1"/>
    </source>
</evidence>
<name>A0A1Q9YI51_9FIRM</name>
<proteinExistence type="predicted"/>
<protein>
    <submittedName>
        <fullName evidence="1">Uncharacterized protein</fullName>
    </submittedName>
</protein>
<dbReference type="EMBL" id="MPJZ01000089">
    <property type="protein sequence ID" value="OLU43932.1"/>
    <property type="molecule type" value="Genomic_DNA"/>
</dbReference>
<comment type="caution">
    <text evidence="1">The sequence shown here is derived from an EMBL/GenBank/DDBJ whole genome shotgun (WGS) entry which is preliminary data.</text>
</comment>
<sequence length="66" mass="7619">MQQKTCYTAFKVGNILHGHIGLFRYMFLCHVPVETALLDPQADLHIERIFLSFLPHGVLYDNSVMK</sequence>
<accession>A0A1Q9YI51</accession>
<reference evidence="1 2" key="1">
    <citation type="submission" date="2016-11" db="EMBL/GenBank/DDBJ databases">
        <title>Description of two novel members of the family Erysipelotrichaceae: Ileibacterium lipovorans gen. nov., sp. nov. and Dubosiella newyorkensis, gen. nov., sp. nov.</title>
        <authorList>
            <person name="Cox L.M."/>
            <person name="Sohn J."/>
            <person name="Tyrrell K.L."/>
            <person name="Citron D.M."/>
            <person name="Lawson P.A."/>
            <person name="Patel N.B."/>
            <person name="Iizumi T."/>
            <person name="Perez-Perez G.I."/>
            <person name="Goldstein E.J."/>
            <person name="Blaser M.J."/>
        </authorList>
    </citation>
    <scope>NUCLEOTIDE SEQUENCE [LARGE SCALE GENOMIC DNA]</scope>
    <source>
        <strain evidence="1 2">NYU-BL-K8</strain>
    </source>
</reference>
<dbReference type="Proteomes" id="UP000186758">
    <property type="component" value="Unassembled WGS sequence"/>
</dbReference>
<dbReference type="AlphaFoldDB" id="A0A1Q9YI51"/>